<feature type="transmembrane region" description="Helical" evidence="6">
    <location>
        <begin position="273"/>
        <end position="293"/>
    </location>
</feature>
<dbReference type="Proteomes" id="UP001501508">
    <property type="component" value="Unassembled WGS sequence"/>
</dbReference>
<feature type="transmembrane region" description="Helical" evidence="6">
    <location>
        <begin position="146"/>
        <end position="167"/>
    </location>
</feature>
<keyword evidence="3 6" id="KW-0812">Transmembrane</keyword>
<keyword evidence="4 6" id="KW-1133">Transmembrane helix</keyword>
<proteinExistence type="predicted"/>
<evidence type="ECO:0000313" key="8">
    <source>
        <dbReference type="Proteomes" id="UP001501508"/>
    </source>
</evidence>
<dbReference type="RefSeq" id="WP_345033119.1">
    <property type="nucleotide sequence ID" value="NZ_BAABEY010000036.1"/>
</dbReference>
<protein>
    <submittedName>
        <fullName evidence="7">Oligosaccharide flippase family protein</fullName>
    </submittedName>
</protein>
<dbReference type="InterPro" id="IPR050833">
    <property type="entry name" value="Poly_Biosynth_Transport"/>
</dbReference>
<evidence type="ECO:0000256" key="3">
    <source>
        <dbReference type="ARBA" id="ARBA00022692"/>
    </source>
</evidence>
<evidence type="ECO:0000256" key="6">
    <source>
        <dbReference type="SAM" id="Phobius"/>
    </source>
</evidence>
<feature type="transmembrane region" description="Helical" evidence="6">
    <location>
        <begin position="408"/>
        <end position="429"/>
    </location>
</feature>
<evidence type="ECO:0000256" key="4">
    <source>
        <dbReference type="ARBA" id="ARBA00022989"/>
    </source>
</evidence>
<evidence type="ECO:0000256" key="1">
    <source>
        <dbReference type="ARBA" id="ARBA00004651"/>
    </source>
</evidence>
<feature type="transmembrane region" description="Helical" evidence="6">
    <location>
        <begin position="231"/>
        <end position="250"/>
    </location>
</feature>
<sequence>MLKKLASDTALYGVSTMLGRMINYLLVMLHTELFAPAELAVQVQLYAFTGIALVLYSFGMETAFFRFARDQSDRARYYNLILSAVILVSVVFSGVLLAGASGAAAAIGYPDDAKLVRWFALILAADSITSIPFARLRLEEKARKFVAIKFGSILLLVGLNLLFLVVFRDIYEGKYLASLGPLISELYNPLNASDYIILANLISSLVVIPLLSKEFSGFRFIFSWQLFRPVWVYAFPILVMNLGAIINLMFDRVFLRELLPDGFYPGRTTEEAIGIYGQCFKLSIFMNLAIQAFKYAAEPFFFSRGVDKNAPPVFARIMKWFIIACSLMWVAISINLDVLSHFFLRRSIYHEGVYVAPWLLAGFLFLGIYYNLAAWFKLTDKTAYGTYLSIAGAVVVILLNYWLVPLWGYLGCAVAFAGSGFTMMVLCYYFGQKYYPIPYDLASAAGYLGGGLGVILLFSQWRMEDLTISFLVHSAALLLACLSIFLVERKEFRRRDEG</sequence>
<feature type="transmembrane region" description="Helical" evidence="6">
    <location>
        <begin position="467"/>
        <end position="487"/>
    </location>
</feature>
<feature type="transmembrane region" description="Helical" evidence="6">
    <location>
        <begin position="115"/>
        <end position="134"/>
    </location>
</feature>
<organism evidence="7 8">
    <name type="scientific">Ravibacter arvi</name>
    <dbReference type="NCBI Taxonomy" id="2051041"/>
    <lineage>
        <taxon>Bacteria</taxon>
        <taxon>Pseudomonadati</taxon>
        <taxon>Bacteroidota</taxon>
        <taxon>Cytophagia</taxon>
        <taxon>Cytophagales</taxon>
        <taxon>Spirosomataceae</taxon>
        <taxon>Ravibacter</taxon>
    </lineage>
</organism>
<feature type="transmembrane region" description="Helical" evidence="6">
    <location>
        <begin position="352"/>
        <end position="372"/>
    </location>
</feature>
<feature type="transmembrane region" description="Helical" evidence="6">
    <location>
        <begin position="80"/>
        <end position="109"/>
    </location>
</feature>
<accession>A0ABP8MBI7</accession>
<feature type="transmembrane region" description="Helical" evidence="6">
    <location>
        <begin position="195"/>
        <end position="211"/>
    </location>
</feature>
<feature type="transmembrane region" description="Helical" evidence="6">
    <location>
        <begin position="384"/>
        <end position="402"/>
    </location>
</feature>
<keyword evidence="5 6" id="KW-0472">Membrane</keyword>
<dbReference type="PANTHER" id="PTHR30250">
    <property type="entry name" value="PST FAMILY PREDICTED COLANIC ACID TRANSPORTER"/>
    <property type="match status" value="1"/>
</dbReference>
<name>A0ABP8MBI7_9BACT</name>
<feature type="transmembrane region" description="Helical" evidence="6">
    <location>
        <begin position="441"/>
        <end position="461"/>
    </location>
</feature>
<reference evidence="8" key="1">
    <citation type="journal article" date="2019" name="Int. J. Syst. Evol. Microbiol.">
        <title>The Global Catalogue of Microorganisms (GCM) 10K type strain sequencing project: providing services to taxonomists for standard genome sequencing and annotation.</title>
        <authorList>
            <consortium name="The Broad Institute Genomics Platform"/>
            <consortium name="The Broad Institute Genome Sequencing Center for Infectious Disease"/>
            <person name="Wu L."/>
            <person name="Ma J."/>
        </authorList>
    </citation>
    <scope>NUCLEOTIDE SEQUENCE [LARGE SCALE GENOMIC DNA]</scope>
    <source>
        <strain evidence="8">JCM 31920</strain>
    </source>
</reference>
<comment type="caution">
    <text evidence="7">The sequence shown here is derived from an EMBL/GenBank/DDBJ whole genome shotgun (WGS) entry which is preliminary data.</text>
</comment>
<evidence type="ECO:0000256" key="5">
    <source>
        <dbReference type="ARBA" id="ARBA00023136"/>
    </source>
</evidence>
<evidence type="ECO:0000313" key="7">
    <source>
        <dbReference type="EMBL" id="GAA4447887.1"/>
    </source>
</evidence>
<keyword evidence="2" id="KW-1003">Cell membrane</keyword>
<comment type="subcellular location">
    <subcellularLocation>
        <location evidence="1">Cell membrane</location>
        <topology evidence="1">Multi-pass membrane protein</topology>
    </subcellularLocation>
</comment>
<evidence type="ECO:0000256" key="2">
    <source>
        <dbReference type="ARBA" id="ARBA00022475"/>
    </source>
</evidence>
<dbReference type="PANTHER" id="PTHR30250:SF11">
    <property type="entry name" value="O-ANTIGEN TRANSPORTER-RELATED"/>
    <property type="match status" value="1"/>
</dbReference>
<keyword evidence="8" id="KW-1185">Reference proteome</keyword>
<gene>
    <name evidence="7" type="ORF">GCM10023091_43580</name>
</gene>
<feature type="transmembrane region" description="Helical" evidence="6">
    <location>
        <begin position="45"/>
        <end position="68"/>
    </location>
</feature>
<dbReference type="EMBL" id="BAABEY010000036">
    <property type="protein sequence ID" value="GAA4447887.1"/>
    <property type="molecule type" value="Genomic_DNA"/>
</dbReference>
<feature type="transmembrane region" description="Helical" evidence="6">
    <location>
        <begin position="313"/>
        <end position="332"/>
    </location>
</feature>